<feature type="chain" id="PRO_5046807146" evidence="1">
    <location>
        <begin position="21"/>
        <end position="224"/>
    </location>
</feature>
<feature type="signal peptide" evidence="1">
    <location>
        <begin position="1"/>
        <end position="20"/>
    </location>
</feature>
<gene>
    <name evidence="2" type="ORF">T190115A13A_10326</name>
</gene>
<keyword evidence="3" id="KW-1185">Reference proteome</keyword>
<organism evidence="2 3">
    <name type="scientific">Tenacibaculum vairaonense</name>
    <dbReference type="NCBI Taxonomy" id="3137860"/>
    <lineage>
        <taxon>Bacteria</taxon>
        <taxon>Pseudomonadati</taxon>
        <taxon>Bacteroidota</taxon>
        <taxon>Flavobacteriia</taxon>
        <taxon>Flavobacteriales</taxon>
        <taxon>Flavobacteriaceae</taxon>
        <taxon>Tenacibaculum</taxon>
    </lineage>
</organism>
<reference evidence="2 3" key="1">
    <citation type="submission" date="2024-05" db="EMBL/GenBank/DDBJ databases">
        <authorList>
            <person name="Duchaud E."/>
        </authorList>
    </citation>
    <scope>NUCLEOTIDE SEQUENCE [LARGE SCALE GENOMIC DNA]</scope>
    <source>
        <strain evidence="2">Ena-SAMPLE-TAB-13-05-2024-13:56:06:370-140305</strain>
    </source>
</reference>
<evidence type="ECO:0000313" key="2">
    <source>
        <dbReference type="EMBL" id="CAL2106170.1"/>
    </source>
</evidence>
<name>A0ABM9PKI0_9FLAO</name>
<dbReference type="Proteomes" id="UP001497602">
    <property type="component" value="Unassembled WGS sequence"/>
</dbReference>
<comment type="caution">
    <text evidence="2">The sequence shown here is derived from an EMBL/GenBank/DDBJ whole genome shotgun (WGS) entry which is preliminary data.</text>
</comment>
<evidence type="ECO:0000256" key="1">
    <source>
        <dbReference type="SAM" id="SignalP"/>
    </source>
</evidence>
<sequence length="224" mass="26196">MKALTIIYLLTLIISAPTFAQVENMNFNPQMIGGTYQNNTINSNSLNGYENIKGSIYLFKNWYNKSTITSETNKKFTIANLNYNLNDGTFIAKLSKDSVYVFQNIKSVKMNNFLFVKLESGFYEQLVNGKKLNLYKKHSGKLKKPIFNKMTNQQIKAAEFVKTEEYFYLYKNDQLKELKLKKASILKLMSTHKNTIKKYTKENRLSFKKESDIVKIFKQYNKLK</sequence>
<dbReference type="RefSeq" id="WP_348737972.1">
    <property type="nucleotide sequence ID" value="NZ_CAXJRC010000011.1"/>
</dbReference>
<evidence type="ECO:0000313" key="3">
    <source>
        <dbReference type="Proteomes" id="UP001497602"/>
    </source>
</evidence>
<keyword evidence="1" id="KW-0732">Signal</keyword>
<proteinExistence type="predicted"/>
<accession>A0ABM9PKI0</accession>
<dbReference type="EMBL" id="CAXJRC010000011">
    <property type="protein sequence ID" value="CAL2106170.1"/>
    <property type="molecule type" value="Genomic_DNA"/>
</dbReference>
<protein>
    <submittedName>
        <fullName evidence="2">Uncharacterized protein</fullName>
    </submittedName>
</protein>